<evidence type="ECO:0000256" key="10">
    <source>
        <dbReference type="ARBA" id="ARBA00023002"/>
    </source>
</evidence>
<keyword evidence="12" id="KW-0963">Cytoplasm</keyword>
<accession>A0ABR9RSH0</accession>
<dbReference type="SUPFAM" id="SSF54373">
    <property type="entry name" value="FAD-linked reductases, C-terminal domain"/>
    <property type="match status" value="1"/>
</dbReference>
<comment type="pathway">
    <text evidence="4 12">Porphyrin-containing compound metabolism; protoheme biosynthesis.</text>
</comment>
<evidence type="ECO:0000256" key="7">
    <source>
        <dbReference type="ARBA" id="ARBA00019046"/>
    </source>
</evidence>
<comment type="cofactor">
    <cofactor evidence="2 12">
        <name>FAD</name>
        <dbReference type="ChEBI" id="CHEBI:57692"/>
    </cofactor>
</comment>
<keyword evidence="11 12" id="KW-0350">Heme biosynthesis</keyword>
<dbReference type="GO" id="GO:0004729">
    <property type="term" value="F:oxygen-dependent protoporphyrinogen oxidase activity"/>
    <property type="evidence" value="ECO:0007669"/>
    <property type="project" value="UniProtKB-EC"/>
</dbReference>
<dbReference type="InterPro" id="IPR002937">
    <property type="entry name" value="Amino_oxidase"/>
</dbReference>
<comment type="function">
    <text evidence="3 12">Involved in coproporphyrin-dependent heme b biosynthesis. Catalyzes the oxidation of coproporphyrinogen III to coproporphyrin III.</text>
</comment>
<dbReference type="Pfam" id="PF01593">
    <property type="entry name" value="Amino_oxidase"/>
    <property type="match status" value="1"/>
</dbReference>
<evidence type="ECO:0000256" key="3">
    <source>
        <dbReference type="ARBA" id="ARBA00002185"/>
    </source>
</evidence>
<protein>
    <recommendedName>
        <fullName evidence="7 12">Coproporphyrinogen III oxidase</fullName>
        <ecNumber evidence="6 12">1.3.3.15</ecNumber>
    </recommendedName>
</protein>
<evidence type="ECO:0000256" key="12">
    <source>
        <dbReference type="RuleBase" id="RU364052"/>
    </source>
</evidence>
<dbReference type="PANTHER" id="PTHR42923:SF3">
    <property type="entry name" value="PROTOPORPHYRINOGEN OXIDASE"/>
    <property type="match status" value="1"/>
</dbReference>
<dbReference type="Proteomes" id="UP000756387">
    <property type="component" value="Unassembled WGS sequence"/>
</dbReference>
<evidence type="ECO:0000256" key="11">
    <source>
        <dbReference type="ARBA" id="ARBA00023133"/>
    </source>
</evidence>
<dbReference type="Gene3D" id="3.90.660.20">
    <property type="entry name" value="Protoporphyrinogen oxidase, mitochondrial, domain 2"/>
    <property type="match status" value="1"/>
</dbReference>
<dbReference type="InterPro" id="IPR050464">
    <property type="entry name" value="Zeta_carotene_desat/Oxidored"/>
</dbReference>
<evidence type="ECO:0000313" key="14">
    <source>
        <dbReference type="EMBL" id="MBE7324519.1"/>
    </source>
</evidence>
<dbReference type="EC" id="1.3.3.15" evidence="6 12"/>
<comment type="subcellular location">
    <subcellularLocation>
        <location evidence="12">Cytoplasm</location>
    </subcellularLocation>
</comment>
<dbReference type="Gene3D" id="3.50.50.60">
    <property type="entry name" value="FAD/NAD(P)-binding domain"/>
    <property type="match status" value="1"/>
</dbReference>
<comment type="catalytic activity">
    <reaction evidence="1">
        <text>coproporphyrinogen III + 3 O2 = coproporphyrin III + 3 H2O2</text>
        <dbReference type="Rhea" id="RHEA:43436"/>
        <dbReference type="ChEBI" id="CHEBI:15379"/>
        <dbReference type="ChEBI" id="CHEBI:16240"/>
        <dbReference type="ChEBI" id="CHEBI:57309"/>
        <dbReference type="ChEBI" id="CHEBI:131725"/>
        <dbReference type="EC" id="1.3.3.15"/>
    </reaction>
    <physiologicalReaction direction="left-to-right" evidence="1">
        <dbReference type="Rhea" id="RHEA:43437"/>
    </physiologicalReaction>
</comment>
<dbReference type="NCBIfam" id="TIGR00562">
    <property type="entry name" value="proto_IX_ox"/>
    <property type="match status" value="1"/>
</dbReference>
<comment type="similarity">
    <text evidence="5 12">Belongs to the protoporphyrinogen/coproporphyrinogen oxidase family. Coproporphyrinogen III oxidase subfamily.</text>
</comment>
<gene>
    <name evidence="14" type="primary">hemG</name>
    <name evidence="14" type="ORF">IEQ44_07630</name>
</gene>
<comment type="caution">
    <text evidence="14">The sequence shown here is derived from an EMBL/GenBank/DDBJ whole genome shotgun (WGS) entry which is preliminary data.</text>
</comment>
<evidence type="ECO:0000313" key="15">
    <source>
        <dbReference type="Proteomes" id="UP000756387"/>
    </source>
</evidence>
<dbReference type="SUPFAM" id="SSF51905">
    <property type="entry name" value="FAD/NAD(P)-binding domain"/>
    <property type="match status" value="1"/>
</dbReference>
<keyword evidence="10 12" id="KW-0560">Oxidoreductase</keyword>
<dbReference type="InterPro" id="IPR036188">
    <property type="entry name" value="FAD/NAD-bd_sf"/>
</dbReference>
<organism evidence="14 15">
    <name type="scientific">Nocardioides malaquae</name>
    <dbReference type="NCBI Taxonomy" id="2773426"/>
    <lineage>
        <taxon>Bacteria</taxon>
        <taxon>Bacillati</taxon>
        <taxon>Actinomycetota</taxon>
        <taxon>Actinomycetes</taxon>
        <taxon>Propionibacteriales</taxon>
        <taxon>Nocardioidaceae</taxon>
        <taxon>Nocardioides</taxon>
    </lineage>
</organism>
<dbReference type="EMBL" id="JADCSA010000006">
    <property type="protein sequence ID" value="MBE7324519.1"/>
    <property type="molecule type" value="Genomic_DNA"/>
</dbReference>
<dbReference type="InterPro" id="IPR004572">
    <property type="entry name" value="Protoporphyrinogen_oxidase"/>
</dbReference>
<evidence type="ECO:0000256" key="8">
    <source>
        <dbReference type="ARBA" id="ARBA00022630"/>
    </source>
</evidence>
<keyword evidence="15" id="KW-1185">Reference proteome</keyword>
<dbReference type="RefSeq" id="WP_193637859.1">
    <property type="nucleotide sequence ID" value="NZ_JADCSA010000006.1"/>
</dbReference>
<dbReference type="Gene3D" id="1.10.3110.10">
    <property type="entry name" value="protoporphyrinogen ix oxidase, domain 3"/>
    <property type="match status" value="1"/>
</dbReference>
<dbReference type="PANTHER" id="PTHR42923">
    <property type="entry name" value="PROTOPORPHYRINOGEN OXIDASE"/>
    <property type="match status" value="1"/>
</dbReference>
<evidence type="ECO:0000256" key="1">
    <source>
        <dbReference type="ARBA" id="ARBA00001755"/>
    </source>
</evidence>
<evidence type="ECO:0000256" key="5">
    <source>
        <dbReference type="ARBA" id="ARBA00008310"/>
    </source>
</evidence>
<feature type="domain" description="Amine oxidase" evidence="13">
    <location>
        <begin position="14"/>
        <end position="449"/>
    </location>
</feature>
<evidence type="ECO:0000259" key="13">
    <source>
        <dbReference type="Pfam" id="PF01593"/>
    </source>
</evidence>
<evidence type="ECO:0000256" key="6">
    <source>
        <dbReference type="ARBA" id="ARBA00012402"/>
    </source>
</evidence>
<proteinExistence type="inferred from homology"/>
<name>A0ABR9RSH0_9ACTN</name>
<evidence type="ECO:0000256" key="2">
    <source>
        <dbReference type="ARBA" id="ARBA00001974"/>
    </source>
</evidence>
<reference evidence="14 15" key="1">
    <citation type="submission" date="2020-10" db="EMBL/GenBank/DDBJ databases">
        <title>Nocardioides sp. isolated from sludge.</title>
        <authorList>
            <person name="Zhang X."/>
        </authorList>
    </citation>
    <scope>NUCLEOTIDE SEQUENCE [LARGE SCALE GENOMIC DNA]</scope>
    <source>
        <strain evidence="14 15">Y6</strain>
    </source>
</reference>
<keyword evidence="8 12" id="KW-0285">Flavoprotein</keyword>
<sequence>MATQRSTVVVGAGISGLVAARRLRQRGFGVTLLEASARVGGQIESREVAEGVWLDLGAESLHLSAPGVAALVDELGLTDSVVTATPGSSRLATRRGLRPLPAGVGPAGPSRLAPVLTSRTLTLPQLVRAGLEPVASRRTTPLSPDADVSVGDFVTSRFGRAISDTFVDPLLGTLHAGDVSRLSLRACAPMLVPSASSGRSLLRKRAKGAAVQFATWRQGLGAVADALLATPGLEVRTGCRVTGIEPTAGGGHLLHTDGPGTLAADAVVVAVPADAAATLLGGVAPGAYGPLTAVETADVVTVLVAVPAGAARRHLHGTGLMVGSGSGRLLKAATFSSAKWPHLADDREQWLRLSAGRVGDDRIAGLDDDQLVAALMRDLRELTGLDIAPTRTVVRRWPGALPQLTVGHAQRIAAARAALPPGIALAGAAYDGLGLAACVRSGATAADQISQENP</sequence>
<evidence type="ECO:0000256" key="9">
    <source>
        <dbReference type="ARBA" id="ARBA00022827"/>
    </source>
</evidence>
<evidence type="ECO:0000256" key="4">
    <source>
        <dbReference type="ARBA" id="ARBA00004744"/>
    </source>
</evidence>
<keyword evidence="9 12" id="KW-0274">FAD</keyword>